<dbReference type="Proteomes" id="UP000245202">
    <property type="component" value="Unassembled WGS sequence"/>
</dbReference>
<comment type="subcellular location">
    <subcellularLocation>
        <location evidence="1">Cytoplasm</location>
    </subcellularLocation>
</comment>
<evidence type="ECO:0000256" key="4">
    <source>
        <dbReference type="ARBA" id="ARBA00023012"/>
    </source>
</evidence>
<dbReference type="InterPro" id="IPR041522">
    <property type="entry name" value="CdaR_GGDEF"/>
</dbReference>
<dbReference type="PROSITE" id="PS01124">
    <property type="entry name" value="HTH_ARAC_FAMILY_2"/>
    <property type="match status" value="1"/>
</dbReference>
<sequence>MVMSAKIKAVIIDDDQMTLQGLTRTIDWQKLNVEIAGLAIDGMEGLAMIEEHQPDLILTDIYMPRMDGIAMLQSARQAGSKAEVIILSGYDDFNYAKSALKLKVSDYLSKPATVPEIEAVLLETIQKIKQSNQHEEEERELKDLVKYHLPETKKRLLKGMLEPHFCEKEFFEKATKQLGLNFTNQIFTVAVLEYVVPIGKAHFESKDLLTYTYAVTNILEELISKQANIYLADVQKNKFVLVFAQPHHLREETSKNRMKYVIKQFIEPIKNYLKLDVWVSLGTIENEVSMVWRSYRQAINALIERASVEENWLVADEQSLNKPSESLPSKPIEHYQSLMEVVLEGRFDELDAQISRMLVTLNEHKAMNVHYMRSVVIDLMGMLAISLYQQGINVEDIYSNVRWYQDLERINHAQDLESWLKETMALVCDAMANRVNHKHKKTVDYIKKYVKEHLNEDVTLDIIADKVSLTRNYLSQIFKDVTGENYNSYVTHVRMERAKELMMSGKYKLYEITAMVGYKNNAYFSQQFKKHMGCNPSDYC</sequence>
<keyword evidence="12" id="KW-1185">Reference proteome</keyword>
<feature type="domain" description="HTH araC/xylS-type" evidence="9">
    <location>
        <begin position="444"/>
        <end position="540"/>
    </location>
</feature>
<evidence type="ECO:0000256" key="7">
    <source>
        <dbReference type="ARBA" id="ARBA00023163"/>
    </source>
</evidence>
<dbReference type="InterPro" id="IPR018060">
    <property type="entry name" value="HTH_AraC"/>
</dbReference>
<dbReference type="Pfam" id="PF17853">
    <property type="entry name" value="GGDEF_2"/>
    <property type="match status" value="1"/>
</dbReference>
<dbReference type="GO" id="GO:0003700">
    <property type="term" value="F:DNA-binding transcription factor activity"/>
    <property type="evidence" value="ECO:0007669"/>
    <property type="project" value="InterPro"/>
</dbReference>
<comment type="caution">
    <text evidence="11">The sequence shown here is derived from an EMBL/GenBank/DDBJ whole genome shotgun (WGS) entry which is preliminary data.</text>
</comment>
<dbReference type="InterPro" id="IPR001789">
    <property type="entry name" value="Sig_transdc_resp-reg_receiver"/>
</dbReference>
<dbReference type="SMART" id="SM00342">
    <property type="entry name" value="HTH_ARAC"/>
    <property type="match status" value="1"/>
</dbReference>
<dbReference type="InterPro" id="IPR009057">
    <property type="entry name" value="Homeodomain-like_sf"/>
</dbReference>
<dbReference type="Pfam" id="PF00072">
    <property type="entry name" value="Response_reg"/>
    <property type="match status" value="1"/>
</dbReference>
<organism evidence="11 12">
    <name type="scientific">Paenibacillus agaridevorans</name>
    <dbReference type="NCBI Taxonomy" id="171404"/>
    <lineage>
        <taxon>Bacteria</taxon>
        <taxon>Bacillati</taxon>
        <taxon>Bacillota</taxon>
        <taxon>Bacilli</taxon>
        <taxon>Bacillales</taxon>
        <taxon>Paenibacillaceae</taxon>
        <taxon>Paenibacillus</taxon>
    </lineage>
</organism>
<evidence type="ECO:0000259" key="10">
    <source>
        <dbReference type="PROSITE" id="PS50110"/>
    </source>
</evidence>
<evidence type="ECO:0000256" key="8">
    <source>
        <dbReference type="PROSITE-ProRule" id="PRU00169"/>
    </source>
</evidence>
<dbReference type="GO" id="GO:0005737">
    <property type="term" value="C:cytoplasm"/>
    <property type="evidence" value="ECO:0007669"/>
    <property type="project" value="UniProtKB-SubCell"/>
</dbReference>
<dbReference type="PANTHER" id="PTHR42713:SF3">
    <property type="entry name" value="TRANSCRIPTIONAL REGULATORY PROTEIN HPTR"/>
    <property type="match status" value="1"/>
</dbReference>
<dbReference type="SMART" id="SM00448">
    <property type="entry name" value="REC"/>
    <property type="match status" value="1"/>
</dbReference>
<evidence type="ECO:0000256" key="2">
    <source>
        <dbReference type="ARBA" id="ARBA00022490"/>
    </source>
</evidence>
<evidence type="ECO:0000259" key="9">
    <source>
        <dbReference type="PROSITE" id="PS01124"/>
    </source>
</evidence>
<dbReference type="EMBL" id="BDQX01000230">
    <property type="protein sequence ID" value="GBG09419.1"/>
    <property type="molecule type" value="Genomic_DNA"/>
</dbReference>
<dbReference type="SUPFAM" id="SSF52172">
    <property type="entry name" value="CheY-like"/>
    <property type="match status" value="1"/>
</dbReference>
<name>A0A2R5EUS2_9BACL</name>
<evidence type="ECO:0000313" key="11">
    <source>
        <dbReference type="EMBL" id="GBG09419.1"/>
    </source>
</evidence>
<proteinExistence type="predicted"/>
<evidence type="ECO:0000256" key="1">
    <source>
        <dbReference type="ARBA" id="ARBA00004496"/>
    </source>
</evidence>
<dbReference type="InterPro" id="IPR018062">
    <property type="entry name" value="HTH_AraC-typ_CS"/>
</dbReference>
<protein>
    <submittedName>
        <fullName evidence="11">DNA-binding response regulator</fullName>
    </submittedName>
</protein>
<evidence type="ECO:0000256" key="3">
    <source>
        <dbReference type="ARBA" id="ARBA00022553"/>
    </source>
</evidence>
<keyword evidence="6 11" id="KW-0238">DNA-binding</keyword>
<dbReference type="InterPro" id="IPR011006">
    <property type="entry name" value="CheY-like_superfamily"/>
</dbReference>
<feature type="modified residue" description="4-aspartylphosphate" evidence="8">
    <location>
        <position position="60"/>
    </location>
</feature>
<dbReference type="AlphaFoldDB" id="A0A2R5EUS2"/>
<keyword evidence="3 8" id="KW-0597">Phosphoprotein</keyword>
<dbReference type="GO" id="GO:0043565">
    <property type="term" value="F:sequence-specific DNA binding"/>
    <property type="evidence" value="ECO:0007669"/>
    <property type="project" value="InterPro"/>
</dbReference>
<dbReference type="Gene3D" id="3.40.50.2300">
    <property type="match status" value="1"/>
</dbReference>
<reference evidence="11 12" key="1">
    <citation type="submission" date="2017-08" db="EMBL/GenBank/DDBJ databases">
        <title>Substantial Increase in Enzyme Production by Combined Drug-Resistance Mutations in Paenibacillus agaridevorans.</title>
        <authorList>
            <person name="Tanaka Y."/>
            <person name="Funane K."/>
            <person name="Hosaka T."/>
            <person name="Shiwa Y."/>
            <person name="Fujita N."/>
            <person name="Miyazaki T."/>
            <person name="Yoshikawa H."/>
            <person name="Murakami K."/>
            <person name="Kasahara K."/>
            <person name="Inaoka T."/>
            <person name="Hiraga Y."/>
            <person name="Ochi K."/>
        </authorList>
    </citation>
    <scope>NUCLEOTIDE SEQUENCE [LARGE SCALE GENOMIC DNA]</scope>
    <source>
        <strain evidence="11 12">T-3040</strain>
    </source>
</reference>
<gene>
    <name evidence="11" type="ORF">PAT3040_04065</name>
</gene>
<keyword evidence="2" id="KW-0963">Cytoplasm</keyword>
<dbReference type="Gene3D" id="1.10.10.60">
    <property type="entry name" value="Homeodomain-like"/>
    <property type="match status" value="2"/>
</dbReference>
<feature type="domain" description="Response regulatory" evidence="10">
    <location>
        <begin position="8"/>
        <end position="125"/>
    </location>
</feature>
<keyword evidence="5" id="KW-0805">Transcription regulation</keyword>
<dbReference type="CDD" id="cd17536">
    <property type="entry name" value="REC_YesN-like"/>
    <property type="match status" value="1"/>
</dbReference>
<dbReference type="GO" id="GO:0000160">
    <property type="term" value="P:phosphorelay signal transduction system"/>
    <property type="evidence" value="ECO:0007669"/>
    <property type="project" value="UniProtKB-KW"/>
</dbReference>
<keyword evidence="4" id="KW-0902">Two-component regulatory system</keyword>
<keyword evidence="7" id="KW-0804">Transcription</keyword>
<dbReference type="SUPFAM" id="SSF46689">
    <property type="entry name" value="Homeodomain-like"/>
    <property type="match status" value="2"/>
</dbReference>
<evidence type="ECO:0000256" key="6">
    <source>
        <dbReference type="ARBA" id="ARBA00023125"/>
    </source>
</evidence>
<dbReference type="PROSITE" id="PS50110">
    <property type="entry name" value="RESPONSE_REGULATORY"/>
    <property type="match status" value="1"/>
</dbReference>
<evidence type="ECO:0000313" key="12">
    <source>
        <dbReference type="Proteomes" id="UP000245202"/>
    </source>
</evidence>
<accession>A0A2R5EUS2</accession>
<dbReference type="PROSITE" id="PS00041">
    <property type="entry name" value="HTH_ARAC_FAMILY_1"/>
    <property type="match status" value="1"/>
</dbReference>
<dbReference type="PANTHER" id="PTHR42713">
    <property type="entry name" value="HISTIDINE KINASE-RELATED"/>
    <property type="match status" value="1"/>
</dbReference>
<dbReference type="Pfam" id="PF12833">
    <property type="entry name" value="HTH_18"/>
    <property type="match status" value="1"/>
</dbReference>
<dbReference type="InterPro" id="IPR051552">
    <property type="entry name" value="HptR"/>
</dbReference>
<evidence type="ECO:0000256" key="5">
    <source>
        <dbReference type="ARBA" id="ARBA00023015"/>
    </source>
</evidence>